<dbReference type="GO" id="GO:0005524">
    <property type="term" value="F:ATP binding"/>
    <property type="evidence" value="ECO:0007669"/>
    <property type="project" value="UniProtKB-KW"/>
</dbReference>
<dbReference type="GO" id="GO:0004017">
    <property type="term" value="F:AMP kinase activity"/>
    <property type="evidence" value="ECO:0007669"/>
    <property type="project" value="UniProtKB-UniRule"/>
</dbReference>
<keyword evidence="6 7" id="KW-0067">ATP-binding</keyword>
<dbReference type="GeneID" id="24562492"/>
<keyword evidence="4 7" id="KW-0547">Nucleotide-binding</keyword>
<feature type="region of interest" description="NMPbind" evidence="7">
    <location>
        <begin position="35"/>
        <end position="58"/>
    </location>
</feature>
<proteinExistence type="inferred from homology"/>
<keyword evidence="2 7" id="KW-0698">rRNA processing</keyword>
<keyword evidence="1 7" id="KW-0690">Ribosome biogenesis</keyword>
<dbReference type="InterPro" id="IPR020618">
    <property type="entry name" value="Adenyl_kinase_AK6"/>
</dbReference>
<evidence type="ECO:0000256" key="7">
    <source>
        <dbReference type="HAMAP-Rule" id="MF_03173"/>
    </source>
</evidence>
<keyword evidence="7" id="KW-0963">Cytoplasm</keyword>
<dbReference type="EMBL" id="LK391707">
    <property type="protein sequence ID" value="CDR93951.1"/>
    <property type="molecule type" value="Genomic_DNA"/>
</dbReference>
<comment type="subcellular location">
    <subcellularLocation>
        <location evidence="7">Cytoplasm</location>
    </subcellularLocation>
    <subcellularLocation>
        <location evidence="7">Nucleus</location>
    </subcellularLocation>
</comment>
<dbReference type="GO" id="GO:0005737">
    <property type="term" value="C:cytoplasm"/>
    <property type="evidence" value="ECO:0007669"/>
    <property type="project" value="UniProtKB-SubCell"/>
</dbReference>
<reference evidence="9" key="1">
    <citation type="journal article" date="2014" name="Nucleic Acids Res.">
        <title>The evolutionary dynamics of variant antigen genes in Babesia reveal a history of genomic innovation underlying host-parasite interaction.</title>
        <authorList>
            <person name="Jackson A.P."/>
            <person name="Otto T.D."/>
            <person name="Darby A."/>
            <person name="Ramaprasad A."/>
            <person name="Xia D."/>
            <person name="Echaide I.E."/>
            <person name="Farber M."/>
            <person name="Gahlot S."/>
            <person name="Gamble J."/>
            <person name="Gupta D."/>
            <person name="Gupta Y."/>
            <person name="Jackson L."/>
            <person name="Malandrin L."/>
            <person name="Malas T.B."/>
            <person name="Moussa E."/>
            <person name="Nair M."/>
            <person name="Reid A.J."/>
            <person name="Sanders M."/>
            <person name="Sharma J."/>
            <person name="Tracey A."/>
            <person name="Quail M.A."/>
            <person name="Weir W."/>
            <person name="Wastling J.M."/>
            <person name="Hall N."/>
            <person name="Willadsen P."/>
            <person name="Lingelbach K."/>
            <person name="Shiels B."/>
            <person name="Tait A."/>
            <person name="Berriman M."/>
            <person name="Allred D.R."/>
            <person name="Pain A."/>
        </authorList>
    </citation>
    <scope>NUCLEOTIDE SEQUENCE [LARGE SCALE GENOMIC DNA]</scope>
    <source>
        <strain evidence="9">Bond</strain>
    </source>
</reference>
<keyword evidence="9" id="KW-1185">Reference proteome</keyword>
<dbReference type="HAMAP" id="MF_00039">
    <property type="entry name" value="Adenylate_kinase_AK6"/>
    <property type="match status" value="1"/>
</dbReference>
<evidence type="ECO:0000256" key="1">
    <source>
        <dbReference type="ARBA" id="ARBA00022517"/>
    </source>
</evidence>
<dbReference type="STRING" id="5866.A0A061CZA0"/>
<dbReference type="GO" id="GO:0005634">
    <property type="term" value="C:nucleus"/>
    <property type="evidence" value="ECO:0007669"/>
    <property type="project" value="UniProtKB-SubCell"/>
</dbReference>
<dbReference type="RefSeq" id="XP_012766137.1">
    <property type="nucleotide sequence ID" value="XM_012910683.1"/>
</dbReference>
<evidence type="ECO:0000256" key="3">
    <source>
        <dbReference type="ARBA" id="ARBA00022679"/>
    </source>
</evidence>
<evidence type="ECO:0000256" key="2">
    <source>
        <dbReference type="ARBA" id="ARBA00022552"/>
    </source>
</evidence>
<accession>A0A061CZA0</accession>
<dbReference type="Gene3D" id="3.40.50.300">
    <property type="entry name" value="P-loop containing nucleotide triphosphate hydrolases"/>
    <property type="match status" value="1"/>
</dbReference>
<dbReference type="EC" id="2.7.4.3" evidence="7"/>
<dbReference type="InterPro" id="IPR027417">
    <property type="entry name" value="P-loop_NTPase"/>
</dbReference>
<dbReference type="PANTHER" id="PTHR12595:SF0">
    <property type="entry name" value="ADENYLATE KINASE ISOENZYME 6"/>
    <property type="match status" value="1"/>
</dbReference>
<feature type="binding site" evidence="7">
    <location>
        <position position="17"/>
    </location>
    <ligand>
        <name>ATP</name>
        <dbReference type="ChEBI" id="CHEBI:30616"/>
    </ligand>
</feature>
<dbReference type="VEuPathDB" id="PiroplasmaDB:BBBOND_0102765"/>
<evidence type="ECO:0000313" key="9">
    <source>
        <dbReference type="Proteomes" id="UP000033188"/>
    </source>
</evidence>
<comment type="function">
    <text evidence="7">Broad-specificity nucleoside monophosphate (NMP) kinase that catalyzes the reversible transfer of the terminal phosphate group between nucleoside triphosphates and monophosphates. Has also ATPase activity. Involved in the late cytoplasmic maturation steps of the 40S ribosomal particles, specifically 18S rRNA maturation. While NMP activity is not required for ribosome maturation, ATPase activity is. Associates transiently with small ribosomal subunit protein uS11. ATP hydrolysis breaks the interaction with uS11. May temporarily remove uS11 from the ribosome to enable a conformational change of the ribosomal RNA that is needed for the final maturation step of the small ribosomal subunit. Its NMP activity may have a role in nuclear energy homeostasis.</text>
</comment>
<comment type="caution">
    <text evidence="7">Lacks conserved residue(s) required for the propagation of feature annotation.</text>
</comment>
<feature type="region of interest" description="LID" evidence="7">
    <location>
        <begin position="111"/>
        <end position="121"/>
    </location>
</feature>
<comment type="catalytic activity">
    <reaction evidence="7">
        <text>AMP + ATP = 2 ADP</text>
        <dbReference type="Rhea" id="RHEA:12973"/>
        <dbReference type="ChEBI" id="CHEBI:30616"/>
        <dbReference type="ChEBI" id="CHEBI:456215"/>
        <dbReference type="ChEBI" id="CHEBI:456216"/>
        <dbReference type="EC" id="2.7.4.3"/>
    </reaction>
</comment>
<comment type="catalytic activity">
    <reaction evidence="7">
        <text>ATP + H2O = ADP + phosphate + H(+)</text>
        <dbReference type="Rhea" id="RHEA:13065"/>
        <dbReference type="ChEBI" id="CHEBI:15377"/>
        <dbReference type="ChEBI" id="CHEBI:15378"/>
        <dbReference type="ChEBI" id="CHEBI:30616"/>
        <dbReference type="ChEBI" id="CHEBI:43474"/>
        <dbReference type="ChEBI" id="CHEBI:456216"/>
    </reaction>
</comment>
<name>A0A061CZA0_BABBI</name>
<comment type="subunit">
    <text evidence="7">Interacts with small ribosomal subunit protein uS11. Not a structural component of 43S pre-ribosomes, but transiently interacts with them by binding to uS11.</text>
</comment>
<dbReference type="GO" id="GO:0016887">
    <property type="term" value="F:ATP hydrolysis activity"/>
    <property type="evidence" value="ECO:0007669"/>
    <property type="project" value="UniProtKB-UniRule"/>
</dbReference>
<feature type="binding site" evidence="7">
    <location>
        <position position="15"/>
    </location>
    <ligand>
        <name>ATP</name>
        <dbReference type="ChEBI" id="CHEBI:30616"/>
    </ligand>
</feature>
<protein>
    <recommendedName>
        <fullName evidence="7">Adenylate kinase isoenzyme 6 homolog</fullName>
        <shortName evidence="7">AK6</shortName>
        <ecNumber evidence="7">2.7.4.3</ecNumber>
    </recommendedName>
    <alternativeName>
        <fullName evidence="7">Dual activity adenylate kinase/ATPase</fullName>
        <shortName evidence="7">AK/ATPase</shortName>
    </alternativeName>
</protein>
<dbReference type="PANTHER" id="PTHR12595">
    <property type="entry name" value="POS9-ACTIVATING FACTOR FAP7-RELATED"/>
    <property type="match status" value="1"/>
</dbReference>
<feature type="binding site" evidence="7">
    <location>
        <position position="112"/>
    </location>
    <ligand>
        <name>ATP</name>
        <dbReference type="ChEBI" id="CHEBI:30616"/>
    </ligand>
</feature>
<sequence>MRANGPNILVTGTPGVGKTTLCRRFADESRLRYLNVADLIRDEELHAGWDDELECSIYDDKLLRKSLKKRGLSDGGFLLDFHSVEGIDKKDVDHVVVLSAEIETLCARLKERGYSDQKIDSNIEAEIFQVCFQDAVEQFGQDRVTMLPHNTEEESLQALEHVRKLVASYA</sequence>
<gene>
    <name evidence="8" type="ORF">BBBOND_0102765</name>
</gene>
<feature type="binding site" evidence="7">
    <location>
        <position position="19"/>
    </location>
    <ligand>
        <name>ATP</name>
        <dbReference type="ChEBI" id="CHEBI:30616"/>
    </ligand>
</feature>
<evidence type="ECO:0000256" key="6">
    <source>
        <dbReference type="ARBA" id="ARBA00022840"/>
    </source>
</evidence>
<dbReference type="OMA" id="QCEIFGT"/>
<evidence type="ECO:0000256" key="4">
    <source>
        <dbReference type="ARBA" id="ARBA00022741"/>
    </source>
</evidence>
<evidence type="ECO:0000313" key="8">
    <source>
        <dbReference type="EMBL" id="CDR93951.1"/>
    </source>
</evidence>
<evidence type="ECO:0000256" key="5">
    <source>
        <dbReference type="ARBA" id="ARBA00022777"/>
    </source>
</evidence>
<dbReference type="KEGG" id="bbig:BBBOND_0102765"/>
<dbReference type="Pfam" id="PF13238">
    <property type="entry name" value="AAA_18"/>
    <property type="match status" value="1"/>
</dbReference>
<dbReference type="AlphaFoldDB" id="A0A061CZA0"/>
<dbReference type="GO" id="GO:0042274">
    <property type="term" value="P:ribosomal small subunit biogenesis"/>
    <property type="evidence" value="ECO:0007669"/>
    <property type="project" value="UniProtKB-UniRule"/>
</dbReference>
<keyword evidence="7" id="KW-0539">Nucleus</keyword>
<dbReference type="SUPFAM" id="SSF52540">
    <property type="entry name" value="P-loop containing nucleoside triphosphate hydrolases"/>
    <property type="match status" value="1"/>
</dbReference>
<keyword evidence="5 7" id="KW-0418">Kinase</keyword>
<organism evidence="8 9">
    <name type="scientific">Babesia bigemina</name>
    <dbReference type="NCBI Taxonomy" id="5866"/>
    <lineage>
        <taxon>Eukaryota</taxon>
        <taxon>Sar</taxon>
        <taxon>Alveolata</taxon>
        <taxon>Apicomplexa</taxon>
        <taxon>Aconoidasida</taxon>
        <taxon>Piroplasmida</taxon>
        <taxon>Babesiidae</taxon>
        <taxon>Babesia</taxon>
    </lineage>
</organism>
<dbReference type="Proteomes" id="UP000033188">
    <property type="component" value="Chromosome 1"/>
</dbReference>
<dbReference type="OrthoDB" id="10251185at2759"/>
<dbReference type="GO" id="GO:0006364">
    <property type="term" value="P:rRNA processing"/>
    <property type="evidence" value="ECO:0007669"/>
    <property type="project" value="UniProtKB-KW"/>
</dbReference>
<feature type="binding site" evidence="7">
    <location>
        <position position="18"/>
    </location>
    <ligand>
        <name>ATP</name>
        <dbReference type="ChEBI" id="CHEBI:30616"/>
    </ligand>
</feature>
<comment type="similarity">
    <text evidence="7">Belongs to the adenylate kinase family. AK6 subfamily.</text>
</comment>
<keyword evidence="3 7" id="KW-0808">Transferase</keyword>
<feature type="binding site" evidence="7">
    <location>
        <position position="20"/>
    </location>
    <ligand>
        <name>ATP</name>
        <dbReference type="ChEBI" id="CHEBI:30616"/>
    </ligand>
</feature>